<evidence type="ECO:0000313" key="9">
    <source>
        <dbReference type="Proteomes" id="UP001519362"/>
    </source>
</evidence>
<feature type="transmembrane region" description="Helical" evidence="6">
    <location>
        <begin position="91"/>
        <end position="112"/>
    </location>
</feature>
<evidence type="ECO:0000256" key="3">
    <source>
        <dbReference type="ARBA" id="ARBA00022692"/>
    </source>
</evidence>
<sequence>MPQPRLSSFPKIRRALRFYQITSVITGVGLLLLVIEMILKYTPIHVELFASAERLLYFAPVIVSPECVWYSQFVPGTDGCEIDSTGEGLNLSLFILIAHGWFYVVYLFACFRVWSLMRWRFPRFLMLAGGGVVPFLSFIMEVIVARDVKNYLAEREERAAEKRAALSAAKARSLETNDTSEETAR</sequence>
<comment type="caution">
    <text evidence="8">The sequence shown here is derived from an EMBL/GenBank/DDBJ whole genome shotgun (WGS) entry which is preliminary data.</text>
</comment>
<name>A0ABS4ZJP6_9MICO</name>
<evidence type="ECO:0000259" key="7">
    <source>
        <dbReference type="Pfam" id="PF12823"/>
    </source>
</evidence>
<comment type="subcellular location">
    <subcellularLocation>
        <location evidence="1">Cell membrane</location>
        <topology evidence="1">Multi-pass membrane protein</topology>
    </subcellularLocation>
</comment>
<feature type="domain" description="DUF3817" evidence="7">
    <location>
        <begin position="16"/>
        <end position="145"/>
    </location>
</feature>
<keyword evidence="2" id="KW-1003">Cell membrane</keyword>
<feature type="transmembrane region" description="Helical" evidence="6">
    <location>
        <begin position="124"/>
        <end position="145"/>
    </location>
</feature>
<dbReference type="Proteomes" id="UP001519362">
    <property type="component" value="Unassembled WGS sequence"/>
</dbReference>
<dbReference type="RefSeq" id="WP_165134032.1">
    <property type="nucleotide sequence ID" value="NZ_CP049253.1"/>
</dbReference>
<evidence type="ECO:0000256" key="6">
    <source>
        <dbReference type="SAM" id="Phobius"/>
    </source>
</evidence>
<evidence type="ECO:0000256" key="5">
    <source>
        <dbReference type="ARBA" id="ARBA00023136"/>
    </source>
</evidence>
<reference evidence="8 9" key="1">
    <citation type="submission" date="2021-03" db="EMBL/GenBank/DDBJ databases">
        <title>Sequencing the genomes of 1000 actinobacteria strains.</title>
        <authorList>
            <person name="Klenk H.-P."/>
        </authorList>
    </citation>
    <scope>NUCLEOTIDE SEQUENCE [LARGE SCALE GENOMIC DNA]</scope>
    <source>
        <strain evidence="8 9">DSM 24221</strain>
    </source>
</reference>
<gene>
    <name evidence="8" type="ORF">JOF34_002003</name>
</gene>
<dbReference type="NCBIfam" id="TIGR03954">
    <property type="entry name" value="integ_memb_HG"/>
    <property type="match status" value="1"/>
</dbReference>
<keyword evidence="4 6" id="KW-1133">Transmembrane helix</keyword>
<evidence type="ECO:0000256" key="1">
    <source>
        <dbReference type="ARBA" id="ARBA00004651"/>
    </source>
</evidence>
<evidence type="ECO:0000256" key="2">
    <source>
        <dbReference type="ARBA" id="ARBA00022475"/>
    </source>
</evidence>
<accession>A0ABS4ZJP6</accession>
<dbReference type="InterPro" id="IPR023845">
    <property type="entry name" value="DUF3817_TM"/>
</dbReference>
<proteinExistence type="predicted"/>
<keyword evidence="9" id="KW-1185">Reference proteome</keyword>
<dbReference type="EMBL" id="JAGIOL010000001">
    <property type="protein sequence ID" value="MBP2437417.1"/>
    <property type="molecule type" value="Genomic_DNA"/>
</dbReference>
<dbReference type="PANTHER" id="PTHR40077">
    <property type="entry name" value="MEMBRANE PROTEIN-RELATED"/>
    <property type="match status" value="1"/>
</dbReference>
<evidence type="ECO:0000256" key="4">
    <source>
        <dbReference type="ARBA" id="ARBA00022989"/>
    </source>
</evidence>
<protein>
    <recommendedName>
        <fullName evidence="7">DUF3817 domain-containing protein</fullName>
    </recommendedName>
</protein>
<dbReference type="Pfam" id="PF12823">
    <property type="entry name" value="DUF3817"/>
    <property type="match status" value="1"/>
</dbReference>
<feature type="transmembrane region" description="Helical" evidence="6">
    <location>
        <begin position="21"/>
        <end position="39"/>
    </location>
</feature>
<dbReference type="PANTHER" id="PTHR40077:SF2">
    <property type="entry name" value="MEMBRANE PROTEIN"/>
    <property type="match status" value="1"/>
</dbReference>
<keyword evidence="5 6" id="KW-0472">Membrane</keyword>
<organism evidence="8 9">
    <name type="scientific">Microbacterium amylolyticum</name>
    <dbReference type="NCBI Taxonomy" id="936337"/>
    <lineage>
        <taxon>Bacteria</taxon>
        <taxon>Bacillati</taxon>
        <taxon>Actinomycetota</taxon>
        <taxon>Actinomycetes</taxon>
        <taxon>Micrococcales</taxon>
        <taxon>Microbacteriaceae</taxon>
        <taxon>Microbacterium</taxon>
    </lineage>
</organism>
<evidence type="ECO:0000313" key="8">
    <source>
        <dbReference type="EMBL" id="MBP2437417.1"/>
    </source>
</evidence>
<keyword evidence="3 6" id="KW-0812">Transmembrane</keyword>